<dbReference type="Gene3D" id="3.20.20.140">
    <property type="entry name" value="Metal-dependent hydrolases"/>
    <property type="match status" value="1"/>
</dbReference>
<protein>
    <submittedName>
        <fullName evidence="1">PHP domain-containing protein</fullName>
    </submittedName>
</protein>
<proteinExistence type="predicted"/>
<comment type="caution">
    <text evidence="1">The sequence shown here is derived from an EMBL/GenBank/DDBJ whole genome shotgun (WGS) entry which is preliminary data.</text>
</comment>
<dbReference type="Pfam" id="PF13263">
    <property type="entry name" value="PHP_C"/>
    <property type="match status" value="1"/>
</dbReference>
<dbReference type="InterPro" id="IPR016195">
    <property type="entry name" value="Pol/histidinol_Pase-like"/>
</dbReference>
<evidence type="ECO:0000313" key="2">
    <source>
        <dbReference type="Proteomes" id="UP001254813"/>
    </source>
</evidence>
<accession>A0ABU2FYJ3</accession>
<name>A0ABU2FYJ3_9EURY</name>
<sequence length="266" mass="29576">MHVKVLDERVASRAKARGIDVLVYAPHFKRLPDIRARAEAFSDDELLVVPGREVFAGTWRRRRHLLAVGLSDPVPDFITLEAAFAAAARQDAAVLVPHPGFLNVSFGREDVRAHADEIHAVETYNGKLFPSQNRLGRELAAEFDVPGFGSSYAHLRGSVGEVWTAFDRDIDSEAELVAALREGAPRRVLHRSGVGHRLRSAAEFAHLGVENSWGKLDRLLLSGMEPTHPDHVAYGGKFDDVRAYRPVDCRLTRSAPARGRRPDRER</sequence>
<dbReference type="SUPFAM" id="SSF89550">
    <property type="entry name" value="PHP domain-like"/>
    <property type="match status" value="1"/>
</dbReference>
<keyword evidence="2" id="KW-1185">Reference proteome</keyword>
<dbReference type="EMBL" id="JAMQOQ010000001">
    <property type="protein sequence ID" value="MDS0293596.1"/>
    <property type="molecule type" value="Genomic_DNA"/>
</dbReference>
<gene>
    <name evidence="1" type="ORF">NDI79_05325</name>
</gene>
<dbReference type="Proteomes" id="UP001254813">
    <property type="component" value="Unassembled WGS sequence"/>
</dbReference>
<evidence type="ECO:0000313" key="1">
    <source>
        <dbReference type="EMBL" id="MDS0293596.1"/>
    </source>
</evidence>
<organism evidence="1 2">
    <name type="scientific">Halogeometricum luteum</name>
    <dbReference type="NCBI Taxonomy" id="2950537"/>
    <lineage>
        <taxon>Archaea</taxon>
        <taxon>Methanobacteriati</taxon>
        <taxon>Methanobacteriota</taxon>
        <taxon>Stenosarchaea group</taxon>
        <taxon>Halobacteria</taxon>
        <taxon>Halobacteriales</taxon>
        <taxon>Haloferacaceae</taxon>
        <taxon>Halogeometricum</taxon>
    </lineage>
</organism>
<reference evidence="1 2" key="1">
    <citation type="submission" date="2022-06" db="EMBL/GenBank/DDBJ databases">
        <title>Halogeometricum sp. a new haloarchaeum isolate from saline soil.</title>
        <authorList>
            <person name="Strakova D."/>
            <person name="Galisteo C."/>
            <person name="Sanchez-Porro C."/>
            <person name="Ventosa A."/>
        </authorList>
    </citation>
    <scope>NUCLEOTIDE SEQUENCE [LARGE SCALE GENOMIC DNA]</scope>
    <source>
        <strain evidence="2">S3BR25-2</strain>
    </source>
</reference>